<feature type="binding site" evidence="15">
    <location>
        <position position="366"/>
    </location>
    <ligand>
        <name>Zn(2+)</name>
        <dbReference type="ChEBI" id="CHEBI:29105"/>
        <note>catalytic</note>
    </ligand>
</feature>
<comment type="cofactor">
    <cofactor evidence="15">
        <name>Zn(2+)</name>
        <dbReference type="ChEBI" id="CHEBI:29105"/>
    </cofactor>
    <text evidence="15">Binds 1 zinc ion per subunit.</text>
</comment>
<evidence type="ECO:0008006" key="22">
    <source>
        <dbReference type="Google" id="ProtNLM"/>
    </source>
</evidence>
<dbReference type="InterPro" id="IPR014782">
    <property type="entry name" value="Peptidase_M1_dom"/>
</dbReference>
<dbReference type="Gene3D" id="1.10.390.10">
    <property type="entry name" value="Neutral Protease Domain 2"/>
    <property type="match status" value="1"/>
</dbReference>
<dbReference type="Gene3D" id="3.30.2010.30">
    <property type="match status" value="1"/>
</dbReference>
<feature type="active site" description="Proton acceptor" evidence="14">
    <location>
        <position position="344"/>
    </location>
</feature>
<feature type="domain" description="Peptidase M1 membrane alanine aminopeptidase" evidence="17">
    <location>
        <begin position="271"/>
        <end position="492"/>
    </location>
</feature>
<evidence type="ECO:0000256" key="11">
    <source>
        <dbReference type="ARBA" id="ARBA00023136"/>
    </source>
</evidence>
<dbReference type="InterPro" id="IPR042097">
    <property type="entry name" value="Aminopeptidase_N-like_N_sf"/>
</dbReference>
<feature type="site" description="Transition state stabilizer" evidence="16">
    <location>
        <position position="429"/>
    </location>
</feature>
<feature type="domain" description="Peptidase M1 membrane alanine aminopeptidase" evidence="17">
    <location>
        <begin position="1196"/>
        <end position="1250"/>
    </location>
</feature>
<keyword evidence="12" id="KW-0325">Glycoprotein</keyword>
<evidence type="ECO:0000256" key="10">
    <source>
        <dbReference type="ARBA" id="ARBA00023049"/>
    </source>
</evidence>
<keyword evidence="5" id="KW-0645">Protease</keyword>
<dbReference type="GO" id="GO:0005737">
    <property type="term" value="C:cytoplasm"/>
    <property type="evidence" value="ECO:0007669"/>
    <property type="project" value="TreeGrafter"/>
</dbReference>
<dbReference type="GO" id="GO:0043171">
    <property type="term" value="P:peptide catabolic process"/>
    <property type="evidence" value="ECO:0007669"/>
    <property type="project" value="TreeGrafter"/>
</dbReference>
<dbReference type="VEuPathDB" id="VectorBase:AALB002762"/>
<dbReference type="FunFam" id="2.60.40.1910:FF:000008">
    <property type="entry name" value="Aminopeptidase"/>
    <property type="match status" value="1"/>
</dbReference>
<evidence type="ECO:0000256" key="14">
    <source>
        <dbReference type="PIRSR" id="PIRSR634016-1"/>
    </source>
</evidence>
<dbReference type="GO" id="GO:0098552">
    <property type="term" value="C:side of membrane"/>
    <property type="evidence" value="ECO:0007669"/>
    <property type="project" value="UniProtKB-KW"/>
</dbReference>
<dbReference type="InterPro" id="IPR045357">
    <property type="entry name" value="Aminopeptidase_N-like_N"/>
</dbReference>
<feature type="binding site" evidence="15">
    <location>
        <position position="347"/>
    </location>
    <ligand>
        <name>Zn(2+)</name>
        <dbReference type="ChEBI" id="CHEBI:29105"/>
        <note>catalytic</note>
    </ligand>
</feature>
<evidence type="ECO:0000256" key="13">
    <source>
        <dbReference type="ARBA" id="ARBA00023288"/>
    </source>
</evidence>
<dbReference type="InterPro" id="IPR027268">
    <property type="entry name" value="Peptidase_M4/M1_CTD_sf"/>
</dbReference>
<dbReference type="FunFam" id="2.60.40.1730:FF:000013">
    <property type="entry name" value="Aminopeptidase"/>
    <property type="match status" value="1"/>
</dbReference>
<dbReference type="Pfam" id="PF11838">
    <property type="entry name" value="ERAP1_C"/>
    <property type="match status" value="1"/>
</dbReference>
<dbReference type="PANTHER" id="PTHR11533">
    <property type="entry name" value="PROTEASE M1 ZINC METALLOPROTEASE"/>
    <property type="match status" value="1"/>
</dbReference>
<dbReference type="VEuPathDB" id="VectorBase:AALB20_037358"/>
<dbReference type="SUPFAM" id="SSF63737">
    <property type="entry name" value="Leukotriene A4 hydrolase N-terminal domain"/>
    <property type="match status" value="2"/>
</dbReference>
<name>A0A182F8D8_ANOAL</name>
<dbReference type="PANTHER" id="PTHR11533:SF290">
    <property type="entry name" value="AMINOPEPTIDASE"/>
    <property type="match status" value="1"/>
</dbReference>
<dbReference type="PRINTS" id="PR00756">
    <property type="entry name" value="ALADIPTASE"/>
</dbReference>
<dbReference type="GO" id="GO:0008270">
    <property type="term" value="F:zinc ion binding"/>
    <property type="evidence" value="ECO:0007669"/>
    <property type="project" value="InterPro"/>
</dbReference>
<keyword evidence="4" id="KW-0336">GPI-anchor</keyword>
<dbReference type="AlphaFoldDB" id="A0A182F8D8"/>
<keyword evidence="7" id="KW-0732">Signal</keyword>
<keyword evidence="13" id="KW-0449">Lipoprotein</keyword>
<evidence type="ECO:0000256" key="2">
    <source>
        <dbReference type="ARBA" id="ARBA00010136"/>
    </source>
</evidence>
<evidence type="ECO:0000256" key="8">
    <source>
        <dbReference type="ARBA" id="ARBA00022801"/>
    </source>
</evidence>
<evidence type="ECO:0000256" key="4">
    <source>
        <dbReference type="ARBA" id="ARBA00022622"/>
    </source>
</evidence>
<dbReference type="STRING" id="7167.A0A182F8D8"/>
<evidence type="ECO:0000313" key="21">
    <source>
        <dbReference type="Proteomes" id="UP000069272"/>
    </source>
</evidence>
<protein>
    <recommendedName>
        <fullName evidence="22">Aminopeptidase</fullName>
    </recommendedName>
</protein>
<evidence type="ECO:0000256" key="5">
    <source>
        <dbReference type="ARBA" id="ARBA00022670"/>
    </source>
</evidence>
<keyword evidence="3" id="KW-1003">Cell membrane</keyword>
<keyword evidence="11" id="KW-0472">Membrane</keyword>
<dbReference type="Proteomes" id="UP000069272">
    <property type="component" value="Chromosome 2R"/>
</dbReference>
<evidence type="ECO:0000259" key="19">
    <source>
        <dbReference type="Pfam" id="PF17900"/>
    </source>
</evidence>
<dbReference type="Pfam" id="PF01433">
    <property type="entry name" value="Peptidase_M1"/>
    <property type="match status" value="2"/>
</dbReference>
<dbReference type="Pfam" id="PF17900">
    <property type="entry name" value="Peptidase_M1_N"/>
    <property type="match status" value="2"/>
</dbReference>
<keyword evidence="10" id="KW-0482">Metalloprotease</keyword>
<keyword evidence="6 15" id="KW-0479">Metal-binding</keyword>
<feature type="domain" description="Aminopeptidase N-like N-terminal" evidence="19">
    <location>
        <begin position="978"/>
        <end position="1164"/>
    </location>
</feature>
<reference evidence="20 21" key="1">
    <citation type="journal article" date="2017" name="G3 (Bethesda)">
        <title>The Physical Genome Mapping of Anopheles albimanus Corrected Scaffold Misassemblies and Identified Interarm Rearrangements in Genus Anopheles.</title>
        <authorList>
            <person name="Artemov G.N."/>
            <person name="Peery A.N."/>
            <person name="Jiang X."/>
            <person name="Tu Z."/>
            <person name="Stegniy V.N."/>
            <person name="Sharakhova M.V."/>
            <person name="Sharakhov I.V."/>
        </authorList>
    </citation>
    <scope>NUCLEOTIDE SEQUENCE [LARGE SCALE GENOMIC DNA]</scope>
    <source>
        <strain evidence="20 21">ALBI9_A</strain>
    </source>
</reference>
<evidence type="ECO:0000256" key="3">
    <source>
        <dbReference type="ARBA" id="ARBA00022475"/>
    </source>
</evidence>
<dbReference type="InterPro" id="IPR024571">
    <property type="entry name" value="ERAP1-like_C_dom"/>
</dbReference>
<feature type="domain" description="ERAP1-like C-terminal" evidence="18">
    <location>
        <begin position="577"/>
        <end position="884"/>
    </location>
</feature>
<keyword evidence="8" id="KW-0378">Hydrolase</keyword>
<comment type="similarity">
    <text evidence="2">Belongs to the peptidase M1 family.</text>
</comment>
<organism evidence="20 21">
    <name type="scientific">Anopheles albimanus</name>
    <name type="common">New world malaria mosquito</name>
    <dbReference type="NCBI Taxonomy" id="7167"/>
    <lineage>
        <taxon>Eukaryota</taxon>
        <taxon>Metazoa</taxon>
        <taxon>Ecdysozoa</taxon>
        <taxon>Arthropoda</taxon>
        <taxon>Hexapoda</taxon>
        <taxon>Insecta</taxon>
        <taxon>Pterygota</taxon>
        <taxon>Neoptera</taxon>
        <taxon>Endopterygota</taxon>
        <taxon>Diptera</taxon>
        <taxon>Nematocera</taxon>
        <taxon>Culicoidea</taxon>
        <taxon>Culicidae</taxon>
        <taxon>Anophelinae</taxon>
        <taxon>Anopheles</taxon>
    </lineage>
</organism>
<dbReference type="InterPro" id="IPR050344">
    <property type="entry name" value="Peptidase_M1_aminopeptidases"/>
</dbReference>
<dbReference type="EnsemblMetazoa" id="AALB002762-RA">
    <property type="protein sequence ID" value="AALB002762-PA"/>
    <property type="gene ID" value="AALB002762"/>
</dbReference>
<dbReference type="GO" id="GO:0070006">
    <property type="term" value="F:metalloaminopeptidase activity"/>
    <property type="evidence" value="ECO:0007669"/>
    <property type="project" value="TreeGrafter"/>
</dbReference>
<dbReference type="InterPro" id="IPR001930">
    <property type="entry name" value="Peptidase_M1"/>
</dbReference>
<reference evidence="20" key="2">
    <citation type="submission" date="2022-08" db="UniProtKB">
        <authorList>
            <consortium name="EnsemblMetazoa"/>
        </authorList>
    </citation>
    <scope>IDENTIFICATION</scope>
    <source>
        <strain evidence="20">STECLA/ALBI9_A</strain>
    </source>
</reference>
<feature type="binding site" evidence="15">
    <location>
        <position position="343"/>
    </location>
    <ligand>
        <name>Zn(2+)</name>
        <dbReference type="ChEBI" id="CHEBI:29105"/>
        <note>catalytic</note>
    </ligand>
</feature>
<evidence type="ECO:0000256" key="12">
    <source>
        <dbReference type="ARBA" id="ARBA00023180"/>
    </source>
</evidence>
<evidence type="ECO:0000259" key="18">
    <source>
        <dbReference type="Pfam" id="PF11838"/>
    </source>
</evidence>
<comment type="subcellular location">
    <subcellularLocation>
        <location evidence="1">Cell membrane</location>
        <topology evidence="1">Lipid-anchor</topology>
        <topology evidence="1">GPI-anchor</topology>
    </subcellularLocation>
</comment>
<dbReference type="CDD" id="cd09601">
    <property type="entry name" value="M1_APN-Q_like"/>
    <property type="match status" value="2"/>
</dbReference>
<keyword evidence="21" id="KW-1185">Reference proteome</keyword>
<evidence type="ECO:0000256" key="7">
    <source>
        <dbReference type="ARBA" id="ARBA00022729"/>
    </source>
</evidence>
<sequence>MMASLCSMILVVTLLSNAKAHITQQLSTSGNNRSQTFVQIEALDYVLPKTSLPISYDLFLDLTDDQFRAYSGTVDVTFRQRVNSSVFAINSAGLSIDEGTLRLVRYDMSRVPIARMEIQPELQIVFIHLSEQLILDEVYIAHLEFEGDINIDFFKGLYRSSYQTENGEKYIATTFFAATYARTVFPCYDEPEYKASFLVKIRHGTKYTALSNMPESHRDEKAAFVETTFRPTPLMSTYLLAFVVSELKTMSSQDELFRVYAPEGREHQTTYAHSIAIRALRALENYFGRQNQMPKIDLAAIPDFAMGAMENWGLITFREDYLLYQPGETTAQAQQSIAAVITHELAHMWFGNEVTPEWWTYVWLNEGFARYFEYYITSQLEPSWSLWEQFIVTNVHSALGQDCHSNNRPMSYDATRPSLLNNLFDYVVYAKSASVIRMIQNVVGFDTFKPALNDYLRSRSYLTTNPRYLYESIEKFRTVDLPASVEKIFESWANAPGYPLVTVTIDWNQRTLKASQKRFWMPNDHDTPPKNELFYVPVNYGFNGMSIEERDKTTPSFWLTPDQPEVSVNIDADVDVIFLNKQQTGYYRVNYDKESWNQLIKTLNDDKFDEHIPVINRAQLVDDVANLARAGIVDYNIALSLMQYLERETEYIPWSTAYNALLHLDRLFSSNSEYKRFESFGRNLTTLVYRETQLQGKLDHLSQLHRDRSLYLACYFGVTACLADTDNILQMAIGNDSLYISKDLQPTVFCAFNKHKIFSGTQYEVELFSKFVQQTAEFRELVDRFILSLGCSRDAARIQFYLDMVHMDNPGLAIPNSLRNHILVSLIKGGPTSRRLALEYVTSNYRSLSDMLQEKQLLSLFEAIGANINSRAEYELLIRIMDANRGLMTGAVADAVQLAISNADETLDWLDKHSIVISKWLVSRNYGDATLPDDNGANIIVQSAILNGAPRSSIEIGPPWYDVNYNDPAYRLGDLSEPMSYNLELDVTNYDFYSYTGTVDILMRFNRPSDSFHLNSAGPVIDKDSISVTGLDGSNRMLLEIIEQYDVEKVLFVFAEGSFVPGTTYRVRMSFSNSIGTELKGLYRSSYKVGNITRYLATTHFEATYARTVFPCYDEPSFKATFAVQIRHRTEYNALSNMPIIEKTQVGDYTVTRFDTTPLMSSYLLAFVISDFETTAQETDRFRVFASAHKVAHTGYALEFLGKSMRTLENFFGRQYQLPKADLIAIPDFAMGAMENWGLITFREQYLIYEEG</sequence>
<evidence type="ECO:0000256" key="16">
    <source>
        <dbReference type="PIRSR" id="PIRSR634016-4"/>
    </source>
</evidence>
<evidence type="ECO:0000256" key="6">
    <source>
        <dbReference type="ARBA" id="ARBA00022723"/>
    </source>
</evidence>
<accession>A0A182F8D8</accession>
<evidence type="ECO:0000256" key="9">
    <source>
        <dbReference type="ARBA" id="ARBA00022833"/>
    </source>
</evidence>
<evidence type="ECO:0000256" key="1">
    <source>
        <dbReference type="ARBA" id="ARBA00004609"/>
    </source>
</evidence>
<evidence type="ECO:0000313" key="20">
    <source>
        <dbReference type="EnsemblMetazoa" id="AALB002762-PA"/>
    </source>
</evidence>
<dbReference type="FunFam" id="1.10.390.10:FF:000032">
    <property type="entry name" value="Aminopeptidase"/>
    <property type="match status" value="1"/>
</dbReference>
<dbReference type="Gene3D" id="2.60.40.1910">
    <property type="match status" value="1"/>
</dbReference>
<evidence type="ECO:0000256" key="15">
    <source>
        <dbReference type="PIRSR" id="PIRSR634016-3"/>
    </source>
</evidence>
<dbReference type="GO" id="GO:0042277">
    <property type="term" value="F:peptide binding"/>
    <property type="evidence" value="ECO:0007669"/>
    <property type="project" value="TreeGrafter"/>
</dbReference>
<dbReference type="InterPro" id="IPR034016">
    <property type="entry name" value="M1_APN-typ"/>
</dbReference>
<keyword evidence="9 15" id="KW-0862">Zinc</keyword>
<dbReference type="SUPFAM" id="SSF55486">
    <property type="entry name" value="Metalloproteases ('zincins'), catalytic domain"/>
    <property type="match status" value="2"/>
</dbReference>
<dbReference type="GO" id="GO:0006508">
    <property type="term" value="P:proteolysis"/>
    <property type="evidence" value="ECO:0007669"/>
    <property type="project" value="UniProtKB-KW"/>
</dbReference>
<dbReference type="GO" id="GO:0005886">
    <property type="term" value="C:plasma membrane"/>
    <property type="evidence" value="ECO:0007669"/>
    <property type="project" value="UniProtKB-SubCell"/>
</dbReference>
<feature type="domain" description="Aminopeptidase N-like N-terminal" evidence="19">
    <location>
        <begin position="53"/>
        <end position="239"/>
    </location>
</feature>
<dbReference type="Gene3D" id="2.60.40.1730">
    <property type="entry name" value="tricorn interacting facor f3 domain"/>
    <property type="match status" value="2"/>
</dbReference>
<dbReference type="Gene3D" id="1.25.50.20">
    <property type="match status" value="1"/>
</dbReference>
<proteinExistence type="inferred from homology"/>
<evidence type="ECO:0000259" key="17">
    <source>
        <dbReference type="Pfam" id="PF01433"/>
    </source>
</evidence>
<dbReference type="GO" id="GO:0005615">
    <property type="term" value="C:extracellular space"/>
    <property type="evidence" value="ECO:0007669"/>
    <property type="project" value="TreeGrafter"/>
</dbReference>